<gene>
    <name evidence="2" type="ORF">EAV92_15415</name>
</gene>
<dbReference type="Pfam" id="PF00535">
    <property type="entry name" value="Glycos_transf_2"/>
    <property type="match status" value="1"/>
</dbReference>
<keyword evidence="2" id="KW-0808">Transferase</keyword>
<dbReference type="CDD" id="cd00761">
    <property type="entry name" value="Glyco_tranf_GTA_type"/>
    <property type="match status" value="1"/>
</dbReference>
<dbReference type="PANTHER" id="PTHR43685">
    <property type="entry name" value="GLYCOSYLTRANSFERASE"/>
    <property type="match status" value="1"/>
</dbReference>
<dbReference type="PANTHER" id="PTHR43685:SF2">
    <property type="entry name" value="GLYCOSYLTRANSFERASE 2-LIKE DOMAIN-CONTAINING PROTEIN"/>
    <property type="match status" value="1"/>
</dbReference>
<dbReference type="AlphaFoldDB" id="A0A3G3K004"/>
<keyword evidence="3" id="KW-1185">Reference proteome</keyword>
<evidence type="ECO:0000313" key="3">
    <source>
        <dbReference type="Proteomes" id="UP000269097"/>
    </source>
</evidence>
<reference evidence="2 3" key="1">
    <citation type="submission" date="2018-10" db="EMBL/GenBank/DDBJ databases">
        <title>Genome Sequence of Cohnella sp.</title>
        <authorList>
            <person name="Srinivasan S."/>
            <person name="Kim M.K."/>
        </authorList>
    </citation>
    <scope>NUCLEOTIDE SEQUENCE [LARGE SCALE GENOMIC DNA]</scope>
    <source>
        <strain evidence="2 3">18JY8-7</strain>
    </source>
</reference>
<evidence type="ECO:0000313" key="2">
    <source>
        <dbReference type="EMBL" id="AYQ73845.1"/>
    </source>
</evidence>
<dbReference type="InterPro" id="IPR001173">
    <property type="entry name" value="Glyco_trans_2-like"/>
</dbReference>
<dbReference type="RefSeq" id="WP_123041929.1">
    <property type="nucleotide sequence ID" value="NZ_CP033433.1"/>
</dbReference>
<sequence length="315" mass="36421">MKTEQGMTLAVCTRNRHEELERCIVSIAGEAPGFPCEVMVVDDGELPDPLRERLNEVLRGAGMAFTYHRKRRPGLLYSRIDAAEHAAHDILLFLDDDVELEEGYLRRLARLYSRYEGAAGFGGIDVFIRSNWKWDWFTRLILYDSGKPGKLSPGGFGGSMTRWTRMKDPFRTEFMLGCNMSFRRTALLGLPDAEWLSGYSLGEDLYLSHWAARSGPLWIDPSLRVKHYQSPVSRDKEEQVAFTEVVNHYRLLRLKRAGSWRHAAHLWTSIGLWGRAWARKKWRHKAPYYGKAIREVLVEDWRRLFRESVSDLGNG</sequence>
<proteinExistence type="predicted"/>
<feature type="domain" description="Glycosyltransferase 2-like" evidence="1">
    <location>
        <begin position="9"/>
        <end position="168"/>
    </location>
</feature>
<dbReference type="Gene3D" id="3.90.550.10">
    <property type="entry name" value="Spore Coat Polysaccharide Biosynthesis Protein SpsA, Chain A"/>
    <property type="match status" value="1"/>
</dbReference>
<evidence type="ECO:0000259" key="1">
    <source>
        <dbReference type="Pfam" id="PF00535"/>
    </source>
</evidence>
<dbReference type="GO" id="GO:0016740">
    <property type="term" value="F:transferase activity"/>
    <property type="evidence" value="ECO:0007669"/>
    <property type="project" value="UniProtKB-KW"/>
</dbReference>
<name>A0A3G3K004_9BACL</name>
<dbReference type="KEGG" id="coh:EAV92_15415"/>
<accession>A0A3G3K004</accession>
<protein>
    <submittedName>
        <fullName evidence="2">Glycosyltransferase family 2 protein</fullName>
    </submittedName>
</protein>
<dbReference type="EMBL" id="CP033433">
    <property type="protein sequence ID" value="AYQ73845.1"/>
    <property type="molecule type" value="Genomic_DNA"/>
</dbReference>
<dbReference type="InterPro" id="IPR029044">
    <property type="entry name" value="Nucleotide-diphossugar_trans"/>
</dbReference>
<dbReference type="Proteomes" id="UP000269097">
    <property type="component" value="Chromosome"/>
</dbReference>
<organism evidence="2 3">
    <name type="scientific">Cohnella candidum</name>
    <dbReference type="NCBI Taxonomy" id="2674991"/>
    <lineage>
        <taxon>Bacteria</taxon>
        <taxon>Bacillati</taxon>
        <taxon>Bacillota</taxon>
        <taxon>Bacilli</taxon>
        <taxon>Bacillales</taxon>
        <taxon>Paenibacillaceae</taxon>
        <taxon>Cohnella</taxon>
    </lineage>
</organism>
<dbReference type="InterPro" id="IPR050834">
    <property type="entry name" value="Glycosyltransf_2"/>
</dbReference>
<dbReference type="SUPFAM" id="SSF53448">
    <property type="entry name" value="Nucleotide-diphospho-sugar transferases"/>
    <property type="match status" value="1"/>
</dbReference>